<dbReference type="Gene3D" id="3.30.470.20">
    <property type="entry name" value="ATP-grasp fold, B domain"/>
    <property type="match status" value="1"/>
</dbReference>
<dbReference type="PANTHER" id="PTHR43585">
    <property type="entry name" value="FUMIPYRROLE BIOSYNTHESIS PROTEIN C"/>
    <property type="match status" value="1"/>
</dbReference>
<name>A0A366HNJ0_9BACT</name>
<dbReference type="Gene3D" id="3.40.50.20">
    <property type="match status" value="1"/>
</dbReference>
<proteinExistence type="predicted"/>
<dbReference type="EMBL" id="QNRR01000004">
    <property type="protein sequence ID" value="RBP44603.1"/>
    <property type="molecule type" value="Genomic_DNA"/>
</dbReference>
<feature type="domain" description="ATP-grasp" evidence="5">
    <location>
        <begin position="121"/>
        <end position="320"/>
    </location>
</feature>
<dbReference type="SUPFAM" id="SSF56059">
    <property type="entry name" value="Glutathione synthetase ATP-binding domain-like"/>
    <property type="match status" value="1"/>
</dbReference>
<dbReference type="PIRSF" id="PIRSF029120">
    <property type="entry name" value="UCP029120"/>
    <property type="match status" value="1"/>
</dbReference>
<evidence type="ECO:0000259" key="5">
    <source>
        <dbReference type="PROSITE" id="PS50975"/>
    </source>
</evidence>
<evidence type="ECO:0000256" key="2">
    <source>
        <dbReference type="ARBA" id="ARBA00022741"/>
    </source>
</evidence>
<organism evidence="6 7">
    <name type="scientific">Roseimicrobium gellanilyticum</name>
    <dbReference type="NCBI Taxonomy" id="748857"/>
    <lineage>
        <taxon>Bacteria</taxon>
        <taxon>Pseudomonadati</taxon>
        <taxon>Verrucomicrobiota</taxon>
        <taxon>Verrucomicrobiia</taxon>
        <taxon>Verrucomicrobiales</taxon>
        <taxon>Verrucomicrobiaceae</taxon>
        <taxon>Roseimicrobium</taxon>
    </lineage>
</organism>
<dbReference type="InterPro" id="IPR052032">
    <property type="entry name" value="ATP-dep_AA_Ligase"/>
</dbReference>
<dbReference type="Proteomes" id="UP000253426">
    <property type="component" value="Unassembled WGS sequence"/>
</dbReference>
<dbReference type="InterPro" id="IPR011226">
    <property type="entry name" value="ATP-grasp_fam"/>
</dbReference>
<keyword evidence="2 4" id="KW-0547">Nucleotide-binding</keyword>
<protein>
    <submittedName>
        <fullName evidence="6">ATP-grasp domain-containing protein</fullName>
    </submittedName>
</protein>
<dbReference type="OrthoDB" id="9803907at2"/>
<dbReference type="GO" id="GO:0016874">
    <property type="term" value="F:ligase activity"/>
    <property type="evidence" value="ECO:0007669"/>
    <property type="project" value="UniProtKB-KW"/>
</dbReference>
<dbReference type="PANTHER" id="PTHR43585:SF2">
    <property type="entry name" value="ATP-GRASP ENZYME FSQD"/>
    <property type="match status" value="1"/>
</dbReference>
<dbReference type="RefSeq" id="WP_113958990.1">
    <property type="nucleotide sequence ID" value="NZ_QNRR01000004.1"/>
</dbReference>
<evidence type="ECO:0000256" key="3">
    <source>
        <dbReference type="ARBA" id="ARBA00022840"/>
    </source>
</evidence>
<accession>A0A366HNJ0</accession>
<dbReference type="AlphaFoldDB" id="A0A366HNJ0"/>
<dbReference type="GO" id="GO:0005524">
    <property type="term" value="F:ATP binding"/>
    <property type="evidence" value="ECO:0007669"/>
    <property type="project" value="UniProtKB-UniRule"/>
</dbReference>
<evidence type="ECO:0000256" key="4">
    <source>
        <dbReference type="PROSITE-ProRule" id="PRU00409"/>
    </source>
</evidence>
<dbReference type="Pfam" id="PF15632">
    <property type="entry name" value="ATPgrasp_Ter"/>
    <property type="match status" value="1"/>
</dbReference>
<keyword evidence="3 4" id="KW-0067">ATP-binding</keyword>
<evidence type="ECO:0000256" key="1">
    <source>
        <dbReference type="ARBA" id="ARBA00022598"/>
    </source>
</evidence>
<comment type="caution">
    <text evidence="6">The sequence shown here is derived from an EMBL/GenBank/DDBJ whole genome shotgun (WGS) entry which is preliminary data.</text>
</comment>
<dbReference type="GO" id="GO:0046872">
    <property type="term" value="F:metal ion binding"/>
    <property type="evidence" value="ECO:0007669"/>
    <property type="project" value="InterPro"/>
</dbReference>
<reference evidence="6 7" key="1">
    <citation type="submission" date="2018-06" db="EMBL/GenBank/DDBJ databases">
        <title>Genomic Encyclopedia of Type Strains, Phase IV (KMG-IV): sequencing the most valuable type-strain genomes for metagenomic binning, comparative biology and taxonomic classification.</title>
        <authorList>
            <person name="Goeker M."/>
        </authorList>
    </citation>
    <scope>NUCLEOTIDE SEQUENCE [LARGE SCALE GENOMIC DNA]</scope>
    <source>
        <strain evidence="6 7">DSM 25532</strain>
    </source>
</reference>
<dbReference type="PROSITE" id="PS50975">
    <property type="entry name" value="ATP_GRASP"/>
    <property type="match status" value="1"/>
</dbReference>
<keyword evidence="1" id="KW-0436">Ligase</keyword>
<evidence type="ECO:0000313" key="7">
    <source>
        <dbReference type="Proteomes" id="UP000253426"/>
    </source>
</evidence>
<gene>
    <name evidence="6" type="ORF">DES53_104425</name>
</gene>
<sequence length="360" mass="39121">MAKHRVWFSRASSSLHPALLTLKQRPLGGDLEIYSSHSQWDSPALCASDVALLEPAELKGNAYVQWCLDFCREHRIDVFVPGGARSQIADRREEFASVGTRILVAADGPTLKHLEDKSGFLAGVPPEIAPIARYVTVNTAAEFADAVTTLQATCEKVCFKPSQSIFGLGFYVLKEGLQPVNRLLDGYANVISFEEAHRILATQEKFRDVLVMEYLPGNEYSVDCVGRRGELVCAIVRAKLRGDDSVGSSQLVQGNPEVEQMARAITHRYGLDGLYNMQFREGADGGRPKLLEVNGRMSGGMALACLTGIHLLELAIQVTLAGPDAPLPEVRKVGSPVRAQQAFSAFPAVHVVSQGSSTSR</sequence>
<evidence type="ECO:0000313" key="6">
    <source>
        <dbReference type="EMBL" id="RBP44603.1"/>
    </source>
</evidence>
<dbReference type="InterPro" id="IPR011761">
    <property type="entry name" value="ATP-grasp"/>
</dbReference>
<keyword evidence="7" id="KW-1185">Reference proteome</keyword>